<dbReference type="AlphaFoldDB" id="A0A540VJ07"/>
<comment type="caution">
    <text evidence="2">The sequence shown here is derived from an EMBL/GenBank/DDBJ whole genome shotgun (WGS) entry which is preliminary data.</text>
</comment>
<evidence type="ECO:0000313" key="3">
    <source>
        <dbReference type="Proteomes" id="UP000315400"/>
    </source>
</evidence>
<reference evidence="2 3" key="1">
    <citation type="submission" date="2019-06" db="EMBL/GenBank/DDBJ databases">
        <title>Metagenome assembled Genome of Spiribacter salinus SL48-SHIP from the microbial mat of Salt Lake 48 (Novosibirsk region, Russia).</title>
        <authorList>
            <person name="Shipova A."/>
            <person name="Rozanov A.S."/>
            <person name="Bryanskaya A.V."/>
            <person name="Peltek S.E."/>
        </authorList>
    </citation>
    <scope>NUCLEOTIDE SEQUENCE [LARGE SCALE GENOMIC DNA]</scope>
    <source>
        <strain evidence="2">SL48-SHIP-2</strain>
    </source>
</reference>
<sequence length="238" mass="25631">MAKLKLVFNGEVLDEYELDREEISIGRRPENDIQIDNLAVSGRHARVLTILNDSFLEDLGSTNGTYVNGSVVKKHPLKNGDVISLGKHELHFASETASGADDFERTMIIRPDAAGMPESTGSNSLDQSMGEMGAQIIRESRQASSDGPGKARIRVISGTNAGKELEITKALTTLGKPGHQVAAVTRRPKGFYIVHVEGDDTTPPTLDGEPIGRNACPLGDNAVIEVAGVRMEFLLDPE</sequence>
<dbReference type="InterPro" id="IPR008984">
    <property type="entry name" value="SMAD_FHA_dom_sf"/>
</dbReference>
<dbReference type="PANTHER" id="PTHR23308">
    <property type="entry name" value="NUCLEAR INHIBITOR OF PROTEIN PHOSPHATASE-1"/>
    <property type="match status" value="1"/>
</dbReference>
<dbReference type="Proteomes" id="UP000315400">
    <property type="component" value="Unassembled WGS sequence"/>
</dbReference>
<dbReference type="InterPro" id="IPR050923">
    <property type="entry name" value="Cell_Proc_Reg/RNA_Proc"/>
</dbReference>
<dbReference type="SMART" id="SM00240">
    <property type="entry name" value="FHA"/>
    <property type="match status" value="1"/>
</dbReference>
<accession>A0A540VJ07</accession>
<dbReference type="PROSITE" id="PS50006">
    <property type="entry name" value="FHA_DOMAIN"/>
    <property type="match status" value="1"/>
</dbReference>
<dbReference type="Gene3D" id="2.60.200.20">
    <property type="match status" value="1"/>
</dbReference>
<dbReference type="EMBL" id="VIFK01000331">
    <property type="protein sequence ID" value="TQE96701.1"/>
    <property type="molecule type" value="Genomic_DNA"/>
</dbReference>
<proteinExistence type="predicted"/>
<evidence type="ECO:0000259" key="1">
    <source>
        <dbReference type="PROSITE" id="PS50006"/>
    </source>
</evidence>
<dbReference type="CDD" id="cd00060">
    <property type="entry name" value="FHA"/>
    <property type="match status" value="1"/>
</dbReference>
<protein>
    <submittedName>
        <fullName evidence="2">FHA domain-containing protein</fullName>
    </submittedName>
</protein>
<dbReference type="SUPFAM" id="SSF49879">
    <property type="entry name" value="SMAD/FHA domain"/>
    <property type="match status" value="1"/>
</dbReference>
<evidence type="ECO:0000313" key="2">
    <source>
        <dbReference type="EMBL" id="TQE96701.1"/>
    </source>
</evidence>
<gene>
    <name evidence="2" type="ORF">FKY71_16450</name>
</gene>
<organism evidence="2 3">
    <name type="scientific">Spiribacter salinus</name>
    <dbReference type="NCBI Taxonomy" id="1335746"/>
    <lineage>
        <taxon>Bacteria</taxon>
        <taxon>Pseudomonadati</taxon>
        <taxon>Pseudomonadota</taxon>
        <taxon>Gammaproteobacteria</taxon>
        <taxon>Chromatiales</taxon>
        <taxon>Ectothiorhodospiraceae</taxon>
        <taxon>Spiribacter</taxon>
    </lineage>
</organism>
<name>A0A540VJ07_9GAMM</name>
<dbReference type="InterPro" id="IPR000253">
    <property type="entry name" value="FHA_dom"/>
</dbReference>
<dbReference type="Pfam" id="PF00498">
    <property type="entry name" value="FHA"/>
    <property type="match status" value="1"/>
</dbReference>
<feature type="domain" description="FHA" evidence="1">
    <location>
        <begin position="23"/>
        <end position="72"/>
    </location>
</feature>